<evidence type="ECO:0000256" key="3">
    <source>
        <dbReference type="ARBA" id="ARBA00023172"/>
    </source>
</evidence>
<dbReference type="Pfam" id="PF00589">
    <property type="entry name" value="Phage_integrase"/>
    <property type="match status" value="1"/>
</dbReference>
<protein>
    <submittedName>
        <fullName evidence="5">Site-specific integrase</fullName>
    </submittedName>
</protein>
<dbReference type="InterPro" id="IPR002104">
    <property type="entry name" value="Integrase_catalytic"/>
</dbReference>
<reference evidence="5" key="1">
    <citation type="submission" date="2020-06" db="EMBL/GenBank/DDBJ databases">
        <title>Characterization of fructooligosaccharide metabolism and fructooligosaccharide-degrading enzymes in human commensal butyrate producers.</title>
        <authorList>
            <person name="Tanno H."/>
            <person name="Fujii T."/>
            <person name="Hirano K."/>
            <person name="Maeno S."/>
            <person name="Tonozuka T."/>
            <person name="Sakamoto M."/>
            <person name="Ohkuma M."/>
            <person name="Tochio T."/>
            <person name="Endo A."/>
        </authorList>
    </citation>
    <scope>NUCLEOTIDE SEQUENCE</scope>
    <source>
        <strain evidence="5">JCM 17466</strain>
    </source>
</reference>
<evidence type="ECO:0000313" key="5">
    <source>
        <dbReference type="EMBL" id="GFO86458.1"/>
    </source>
</evidence>
<dbReference type="Gene3D" id="1.10.443.10">
    <property type="entry name" value="Intergrase catalytic core"/>
    <property type="match status" value="1"/>
</dbReference>
<dbReference type="EMBL" id="BLYI01000065">
    <property type="protein sequence ID" value="GFO86458.1"/>
    <property type="molecule type" value="Genomic_DNA"/>
</dbReference>
<dbReference type="InterPro" id="IPR011010">
    <property type="entry name" value="DNA_brk_join_enz"/>
</dbReference>
<dbReference type="InterPro" id="IPR013762">
    <property type="entry name" value="Integrase-like_cat_sf"/>
</dbReference>
<dbReference type="GO" id="GO:0006310">
    <property type="term" value="P:DNA recombination"/>
    <property type="evidence" value="ECO:0007669"/>
    <property type="project" value="UniProtKB-KW"/>
</dbReference>
<dbReference type="AlphaFoldDB" id="A0A916Q8T1"/>
<dbReference type="CDD" id="cd01189">
    <property type="entry name" value="INT_ICEBs1_C_like"/>
    <property type="match status" value="1"/>
</dbReference>
<sequence length="366" mass="42639">MAVAKYKKGKDGYFSTRVWDGTYTQSGKKHYKHLRSRKSSKDLERKVKELEYQVKERNVVKKDDITFLAYARRWKTLYKSSASNRTKEMYDRIIEMYLSELALIRMQDIQQVHLQIVLNNANGRARTQQQIMMTFRQIVDSAVAERLIAANVADDIFRGVQKIKYKAPEKRALLPHEREAVFKADFNAQDKIYVYLLYGCGIRRGEALALTAEDISMESQTLNISKAYDFIAIKEPKTKNGYRTLPIPDVVYDDIKQYVENLKKSGKTYLFTTRQGNLMTRSAYRRMWERIIKEMNKVSPQPIEGLTAHIFRHNYCTNLCYQIPQISIKMVARLMGDKEATVLNVYNHLMMEKEDSTAAVNSALNF</sequence>
<dbReference type="PANTHER" id="PTHR30349:SF41">
    <property type="entry name" value="INTEGRASE_RECOMBINASE PROTEIN MJ0367-RELATED"/>
    <property type="match status" value="1"/>
</dbReference>
<name>A0A916Q8T1_9FIRM</name>
<keyword evidence="6" id="KW-1185">Reference proteome</keyword>
<accession>A0A916Q8T1</accession>
<dbReference type="Proteomes" id="UP000613208">
    <property type="component" value="Unassembled WGS sequence"/>
</dbReference>
<comment type="caution">
    <text evidence="5">The sequence shown here is derived from an EMBL/GenBank/DDBJ whole genome shotgun (WGS) entry which is preliminary data.</text>
</comment>
<dbReference type="Gene3D" id="1.10.150.130">
    <property type="match status" value="1"/>
</dbReference>
<keyword evidence="2" id="KW-0238">DNA-binding</keyword>
<feature type="domain" description="Tyr recombinase" evidence="4">
    <location>
        <begin position="168"/>
        <end position="359"/>
    </location>
</feature>
<organism evidence="5 6">
    <name type="scientific">Anaerostipes butyraticus</name>
    <dbReference type="NCBI Taxonomy" id="645466"/>
    <lineage>
        <taxon>Bacteria</taxon>
        <taxon>Bacillati</taxon>
        <taxon>Bacillota</taxon>
        <taxon>Clostridia</taxon>
        <taxon>Lachnospirales</taxon>
        <taxon>Lachnospiraceae</taxon>
        <taxon>Anaerostipes</taxon>
    </lineage>
</organism>
<gene>
    <name evidence="5" type="ORF">ANBU17_28050</name>
</gene>
<evidence type="ECO:0000256" key="2">
    <source>
        <dbReference type="ARBA" id="ARBA00023125"/>
    </source>
</evidence>
<dbReference type="InterPro" id="IPR010998">
    <property type="entry name" value="Integrase_recombinase_N"/>
</dbReference>
<evidence type="ECO:0000313" key="6">
    <source>
        <dbReference type="Proteomes" id="UP000613208"/>
    </source>
</evidence>
<comment type="similarity">
    <text evidence="1">Belongs to the 'phage' integrase family.</text>
</comment>
<dbReference type="RefSeq" id="WP_201312112.1">
    <property type="nucleotide sequence ID" value="NZ_BLYI01000065.1"/>
</dbReference>
<dbReference type="PANTHER" id="PTHR30349">
    <property type="entry name" value="PHAGE INTEGRASE-RELATED"/>
    <property type="match status" value="1"/>
</dbReference>
<proteinExistence type="inferred from homology"/>
<dbReference type="SUPFAM" id="SSF56349">
    <property type="entry name" value="DNA breaking-rejoining enzymes"/>
    <property type="match status" value="1"/>
</dbReference>
<dbReference type="GO" id="GO:0003677">
    <property type="term" value="F:DNA binding"/>
    <property type="evidence" value="ECO:0007669"/>
    <property type="project" value="UniProtKB-KW"/>
</dbReference>
<dbReference type="InterPro" id="IPR050090">
    <property type="entry name" value="Tyrosine_recombinase_XerCD"/>
</dbReference>
<keyword evidence="3" id="KW-0233">DNA recombination</keyword>
<evidence type="ECO:0000256" key="1">
    <source>
        <dbReference type="ARBA" id="ARBA00008857"/>
    </source>
</evidence>
<evidence type="ECO:0000259" key="4">
    <source>
        <dbReference type="PROSITE" id="PS51898"/>
    </source>
</evidence>
<dbReference type="GO" id="GO:0015074">
    <property type="term" value="P:DNA integration"/>
    <property type="evidence" value="ECO:0007669"/>
    <property type="project" value="InterPro"/>
</dbReference>
<dbReference type="PROSITE" id="PS51898">
    <property type="entry name" value="TYR_RECOMBINASE"/>
    <property type="match status" value="1"/>
</dbReference>